<keyword evidence="4" id="KW-1185">Reference proteome</keyword>
<keyword evidence="1" id="KW-0175">Coiled coil</keyword>
<feature type="region of interest" description="Disordered" evidence="2">
    <location>
        <begin position="73"/>
        <end position="101"/>
    </location>
</feature>
<reference evidence="3 4" key="1">
    <citation type="submission" date="2016-08" db="EMBL/GenBank/DDBJ databases">
        <authorList>
            <person name="Grinspan D."/>
            <person name="Erlich J."/>
            <person name="Cui Z.D."/>
            <person name="Khazanchi R."/>
            <person name="Shaffer C.D."/>
            <person name="Hafer-Weston K.A."/>
            <person name="Elgin S.C.R."/>
            <person name="Klyczek K."/>
            <person name="Garlena R.A."/>
            <person name="Russell D.A."/>
            <person name="Pope W.H."/>
            <person name="Jacobs-Sera D."/>
            <person name="Hendrix R.W."/>
            <person name="Hatfull G.F."/>
        </authorList>
    </citation>
    <scope>NUCLEOTIDE SEQUENCE [LARGE SCALE GENOMIC DNA]</scope>
</reference>
<organism evidence="3 4">
    <name type="scientific">Mycobacterium phage Amelie</name>
    <dbReference type="NCBI Taxonomy" id="1913035"/>
    <lineage>
        <taxon>Viruses</taxon>
        <taxon>Duplodnaviria</taxon>
        <taxon>Heunggongvirae</taxon>
        <taxon>Uroviricota</taxon>
        <taxon>Caudoviricetes</taxon>
        <taxon>Weiservirinae</taxon>
        <taxon>Anayavirus</taxon>
        <taxon>Anayavirus amelie</taxon>
    </lineage>
</organism>
<evidence type="ECO:0000256" key="2">
    <source>
        <dbReference type="SAM" id="MobiDB-lite"/>
    </source>
</evidence>
<accession>A0A1J0GPY1</accession>
<proteinExistence type="predicted"/>
<protein>
    <submittedName>
        <fullName evidence="3">Uncharacterized protein</fullName>
    </submittedName>
</protein>
<evidence type="ECO:0000313" key="3">
    <source>
        <dbReference type="EMBL" id="APC43638.1"/>
    </source>
</evidence>
<name>A0A1J0GPY1_9CAUD</name>
<evidence type="ECO:0000313" key="4">
    <source>
        <dbReference type="Proteomes" id="UP000225217"/>
    </source>
</evidence>
<dbReference type="EMBL" id="KX808132">
    <property type="protein sequence ID" value="APC43638.1"/>
    <property type="molecule type" value="Genomic_DNA"/>
</dbReference>
<feature type="coiled-coil region" evidence="1">
    <location>
        <begin position="3"/>
        <end position="30"/>
    </location>
</feature>
<sequence>MQLARHLAQIGELKRQVAELRGERDAARSVVAAQADTIRDQECTIAGLADQLDQADMAHRAALADLAEVQRQLAQQETATDSHEVDLHVDPDTEPVGGAEK</sequence>
<feature type="compositionally biased region" description="Basic and acidic residues" evidence="2">
    <location>
        <begin position="80"/>
        <end position="91"/>
    </location>
</feature>
<dbReference type="Proteomes" id="UP000225217">
    <property type="component" value="Segment"/>
</dbReference>
<gene>
    <name evidence="3" type="ORF">SEA_AMELIE_41</name>
</gene>
<evidence type="ECO:0000256" key="1">
    <source>
        <dbReference type="SAM" id="Coils"/>
    </source>
</evidence>